<keyword evidence="2" id="KW-1185">Reference proteome</keyword>
<protein>
    <submittedName>
        <fullName evidence="1">Uncharacterized protein</fullName>
    </submittedName>
</protein>
<proteinExistence type="predicted"/>
<reference evidence="1 2" key="2">
    <citation type="submission" date="2014-09" db="EMBL/GenBank/DDBJ databases">
        <authorList>
            <consortium name="NBRP consortium"/>
            <person name="Sawabe T."/>
            <person name="Meirelles P."/>
            <person name="Nakanishi M."/>
            <person name="Sayaka M."/>
            <person name="Hattori M."/>
            <person name="Ohkuma M."/>
        </authorList>
    </citation>
    <scope>NUCLEOTIDE SEQUENCE [LARGE SCALE GENOMIC DNA]</scope>
    <source>
        <strain evidence="1 2">JCM 19240</strain>
    </source>
</reference>
<dbReference type="Proteomes" id="UP000029224">
    <property type="component" value="Unassembled WGS sequence"/>
</dbReference>
<accession>A0A090U1C4</accession>
<name>A0A090U1C4_9VIBR</name>
<comment type="caution">
    <text evidence="1">The sequence shown here is derived from an EMBL/GenBank/DDBJ whole genome shotgun (WGS) entry which is preliminary data.</text>
</comment>
<evidence type="ECO:0000313" key="2">
    <source>
        <dbReference type="Proteomes" id="UP000029224"/>
    </source>
</evidence>
<dbReference type="AlphaFoldDB" id="A0A090U1C4"/>
<organism evidence="1 2">
    <name type="scientific">Vibrio maritimus</name>
    <dbReference type="NCBI Taxonomy" id="990268"/>
    <lineage>
        <taxon>Bacteria</taxon>
        <taxon>Pseudomonadati</taxon>
        <taxon>Pseudomonadota</taxon>
        <taxon>Gammaproteobacteria</taxon>
        <taxon>Vibrionales</taxon>
        <taxon>Vibrionaceae</taxon>
        <taxon>Vibrio</taxon>
    </lineage>
</organism>
<dbReference type="EMBL" id="BBMT01000012">
    <property type="protein sequence ID" value="GAL36822.1"/>
    <property type="molecule type" value="Genomic_DNA"/>
</dbReference>
<gene>
    <name evidence="1" type="ORF">JCM19240_2891</name>
</gene>
<sequence length="46" mass="4561">MAPYGSLVGSFAGNTGAGAAIRAGVATIDGEYNRIECDMAADELPG</sequence>
<evidence type="ECO:0000313" key="1">
    <source>
        <dbReference type="EMBL" id="GAL36822.1"/>
    </source>
</evidence>
<reference evidence="1 2" key="1">
    <citation type="submission" date="2014-09" db="EMBL/GenBank/DDBJ databases">
        <title>Vibrio maritimus JCM 19240. (C210) whole genome shotgun sequence.</title>
        <authorList>
            <person name="Sawabe T."/>
            <person name="Meirelles P."/>
            <person name="Nakanishi M."/>
            <person name="Sayaka M."/>
            <person name="Hattori M."/>
            <person name="Ohkuma M."/>
        </authorList>
    </citation>
    <scope>NUCLEOTIDE SEQUENCE [LARGE SCALE GENOMIC DNA]</scope>
    <source>
        <strain evidence="1 2">JCM 19240</strain>
    </source>
</reference>